<proteinExistence type="predicted"/>
<protein>
    <submittedName>
        <fullName evidence="1">Uncharacterized protein</fullName>
    </submittedName>
</protein>
<reference evidence="1 2" key="1">
    <citation type="journal article" date="2024" name="G3 (Bethesda)">
        <title>A hybrid genome assembly of the endangered aye-aye (Daubentonia madagascariensis).</title>
        <authorList>
            <person name="Versoza C.J."/>
            <person name="Pfeifer S.P."/>
        </authorList>
    </citation>
    <scope>NUCLEOTIDE SEQUENCE [LARGE SCALE GENOMIC DNA]</scope>
    <source>
        <strain evidence="1">6821</strain>
    </source>
</reference>
<name>A0ABD2FAR0_DAUMA</name>
<feature type="non-terminal residue" evidence="1">
    <location>
        <position position="18"/>
    </location>
</feature>
<dbReference type="Proteomes" id="UP001610411">
    <property type="component" value="Unassembled WGS sequence"/>
</dbReference>
<evidence type="ECO:0000313" key="1">
    <source>
        <dbReference type="EMBL" id="KAL2805585.1"/>
    </source>
</evidence>
<keyword evidence="2" id="KW-1185">Reference proteome</keyword>
<gene>
    <name evidence="1" type="ORF">WCI35_002265</name>
</gene>
<sequence>TRQGRGGLCGRQQHLGRG</sequence>
<dbReference type="EMBL" id="JBFSEQ010000001">
    <property type="protein sequence ID" value="KAL2805585.1"/>
    <property type="molecule type" value="Genomic_DNA"/>
</dbReference>
<dbReference type="AlphaFoldDB" id="A0ABD2FAR0"/>
<comment type="caution">
    <text evidence="1">The sequence shown here is derived from an EMBL/GenBank/DDBJ whole genome shotgun (WGS) entry which is preliminary data.</text>
</comment>
<organism evidence="1 2">
    <name type="scientific">Daubentonia madagascariensis</name>
    <name type="common">Aye-aye</name>
    <name type="synonym">Sciurus madagascariensis</name>
    <dbReference type="NCBI Taxonomy" id="31869"/>
    <lineage>
        <taxon>Eukaryota</taxon>
        <taxon>Metazoa</taxon>
        <taxon>Chordata</taxon>
        <taxon>Craniata</taxon>
        <taxon>Vertebrata</taxon>
        <taxon>Euteleostomi</taxon>
        <taxon>Mammalia</taxon>
        <taxon>Eutheria</taxon>
        <taxon>Euarchontoglires</taxon>
        <taxon>Primates</taxon>
        <taxon>Strepsirrhini</taxon>
        <taxon>Chiromyiformes</taxon>
        <taxon>Daubentoniidae</taxon>
        <taxon>Daubentonia</taxon>
    </lineage>
</organism>
<accession>A0ABD2FAR0</accession>
<feature type="non-terminal residue" evidence="1">
    <location>
        <position position="1"/>
    </location>
</feature>
<evidence type="ECO:0000313" key="2">
    <source>
        <dbReference type="Proteomes" id="UP001610411"/>
    </source>
</evidence>